<keyword evidence="7" id="KW-0690">Ribosome biogenesis</keyword>
<evidence type="ECO:0000313" key="8">
    <source>
        <dbReference type="EMBL" id="SFQ12503.1"/>
    </source>
</evidence>
<dbReference type="OrthoDB" id="9811984at2"/>
<keyword evidence="9" id="KW-1185">Reference proteome</keyword>
<feature type="binding site" evidence="7">
    <location>
        <position position="119"/>
    </location>
    <ligand>
        <name>Zn(2+)</name>
        <dbReference type="ChEBI" id="CHEBI:29105"/>
        <note>catalytic</note>
    </ligand>
</feature>
<dbReference type="GO" id="GO:0005737">
    <property type="term" value="C:cytoplasm"/>
    <property type="evidence" value="ECO:0007669"/>
    <property type="project" value="UniProtKB-SubCell"/>
</dbReference>
<dbReference type="Proteomes" id="UP000199031">
    <property type="component" value="Unassembled WGS sequence"/>
</dbReference>
<comment type="cofactor">
    <cofactor evidence="7">
        <name>Zn(2+)</name>
        <dbReference type="ChEBI" id="CHEBI:29105"/>
    </cofactor>
    <text evidence="7">Binds 1 zinc ion.</text>
</comment>
<evidence type="ECO:0000256" key="5">
    <source>
        <dbReference type="ARBA" id="ARBA00022801"/>
    </source>
</evidence>
<organism evidence="8 9">
    <name type="scientific">Parafilimonas terrae</name>
    <dbReference type="NCBI Taxonomy" id="1465490"/>
    <lineage>
        <taxon>Bacteria</taxon>
        <taxon>Pseudomonadati</taxon>
        <taxon>Bacteroidota</taxon>
        <taxon>Chitinophagia</taxon>
        <taxon>Chitinophagales</taxon>
        <taxon>Chitinophagaceae</taxon>
        <taxon>Parafilimonas</taxon>
    </lineage>
</organism>
<dbReference type="Gene3D" id="3.40.390.30">
    <property type="entry name" value="Metalloproteases ('zincins'), catalytic domain"/>
    <property type="match status" value="1"/>
</dbReference>
<dbReference type="GO" id="GO:0008270">
    <property type="term" value="F:zinc ion binding"/>
    <property type="evidence" value="ECO:0007669"/>
    <property type="project" value="UniProtKB-UniRule"/>
</dbReference>
<evidence type="ECO:0000256" key="2">
    <source>
        <dbReference type="ARBA" id="ARBA00022722"/>
    </source>
</evidence>
<keyword evidence="3 7" id="KW-0479">Metal-binding</keyword>
<keyword evidence="6 7" id="KW-0862">Zinc</keyword>
<dbReference type="GO" id="GO:0004521">
    <property type="term" value="F:RNA endonuclease activity"/>
    <property type="evidence" value="ECO:0007669"/>
    <property type="project" value="UniProtKB-UniRule"/>
</dbReference>
<sequence>MNKIYLHSADKIANIKHKSLVKALVIALFEEECIALDQLSYIFCSDAYLLQINKQFLNHDTLTDVITFPFSEEGEPVYGEVYLSVDRIKENAKTFEVEYQNELLRVMVHGALHLCGYTDKTKPQKAQMREKEDYYLKQFNVSREANS</sequence>
<accession>A0A1I5VYL5</accession>
<dbReference type="InterPro" id="IPR002036">
    <property type="entry name" value="YbeY"/>
</dbReference>
<dbReference type="PANTHER" id="PTHR46986">
    <property type="entry name" value="ENDORIBONUCLEASE YBEY, CHLOROPLASTIC"/>
    <property type="match status" value="1"/>
</dbReference>
<evidence type="ECO:0000256" key="3">
    <source>
        <dbReference type="ARBA" id="ARBA00022723"/>
    </source>
</evidence>
<dbReference type="AlphaFoldDB" id="A0A1I5VYL5"/>
<dbReference type="Pfam" id="PF02130">
    <property type="entry name" value="YbeY"/>
    <property type="match status" value="1"/>
</dbReference>
<feature type="binding site" evidence="7">
    <location>
        <position position="113"/>
    </location>
    <ligand>
        <name>Zn(2+)</name>
        <dbReference type="ChEBI" id="CHEBI:29105"/>
        <note>catalytic</note>
    </ligand>
</feature>
<keyword evidence="5 7" id="KW-0378">Hydrolase</keyword>
<evidence type="ECO:0000256" key="4">
    <source>
        <dbReference type="ARBA" id="ARBA00022759"/>
    </source>
</evidence>
<keyword evidence="2 7" id="KW-0540">Nuclease</keyword>
<gene>
    <name evidence="7" type="primary">ybeY</name>
    <name evidence="8" type="ORF">SAMN05444277_105261</name>
</gene>
<comment type="similarity">
    <text evidence="1 7">Belongs to the endoribonuclease YbeY family.</text>
</comment>
<comment type="subcellular location">
    <subcellularLocation>
        <location evidence="7">Cytoplasm</location>
    </subcellularLocation>
</comment>
<reference evidence="8 9" key="1">
    <citation type="submission" date="2016-10" db="EMBL/GenBank/DDBJ databases">
        <authorList>
            <person name="de Groot N.N."/>
        </authorList>
    </citation>
    <scope>NUCLEOTIDE SEQUENCE [LARGE SCALE GENOMIC DNA]</scope>
    <source>
        <strain evidence="8 9">DSM 28286</strain>
    </source>
</reference>
<dbReference type="RefSeq" id="WP_090658150.1">
    <property type="nucleotide sequence ID" value="NZ_FOXQ01000005.1"/>
</dbReference>
<evidence type="ECO:0000256" key="1">
    <source>
        <dbReference type="ARBA" id="ARBA00010875"/>
    </source>
</evidence>
<comment type="function">
    <text evidence="7">Single strand-specific metallo-endoribonuclease involved in late-stage 70S ribosome quality control and in maturation of the 3' terminus of the 16S rRNA.</text>
</comment>
<dbReference type="EMBL" id="FOXQ01000005">
    <property type="protein sequence ID" value="SFQ12503.1"/>
    <property type="molecule type" value="Genomic_DNA"/>
</dbReference>
<dbReference type="PANTHER" id="PTHR46986:SF1">
    <property type="entry name" value="ENDORIBONUCLEASE YBEY, CHLOROPLASTIC"/>
    <property type="match status" value="1"/>
</dbReference>
<protein>
    <recommendedName>
        <fullName evidence="7">Endoribonuclease YbeY</fullName>
        <ecNumber evidence="7">3.1.-.-</ecNumber>
    </recommendedName>
</protein>
<evidence type="ECO:0000313" key="9">
    <source>
        <dbReference type="Proteomes" id="UP000199031"/>
    </source>
</evidence>
<dbReference type="EC" id="3.1.-.-" evidence="7"/>
<evidence type="ECO:0000256" key="6">
    <source>
        <dbReference type="ARBA" id="ARBA00022833"/>
    </source>
</evidence>
<dbReference type="GO" id="GO:0006364">
    <property type="term" value="P:rRNA processing"/>
    <property type="evidence" value="ECO:0007669"/>
    <property type="project" value="UniProtKB-UniRule"/>
</dbReference>
<evidence type="ECO:0000256" key="7">
    <source>
        <dbReference type="HAMAP-Rule" id="MF_00009"/>
    </source>
</evidence>
<dbReference type="InterPro" id="IPR023091">
    <property type="entry name" value="MetalPrtase_cat_dom_sf_prd"/>
</dbReference>
<keyword evidence="7" id="KW-0698">rRNA processing</keyword>
<dbReference type="STRING" id="1465490.SAMN05444277_105261"/>
<dbReference type="HAMAP" id="MF_00009">
    <property type="entry name" value="Endoribonucl_YbeY"/>
    <property type="match status" value="1"/>
</dbReference>
<dbReference type="GO" id="GO:0004222">
    <property type="term" value="F:metalloendopeptidase activity"/>
    <property type="evidence" value="ECO:0007669"/>
    <property type="project" value="InterPro"/>
</dbReference>
<keyword evidence="7" id="KW-0963">Cytoplasm</keyword>
<proteinExistence type="inferred from homology"/>
<keyword evidence="4 7" id="KW-0255">Endonuclease</keyword>
<dbReference type="NCBIfam" id="TIGR00043">
    <property type="entry name" value="rRNA maturation RNase YbeY"/>
    <property type="match status" value="1"/>
</dbReference>
<feature type="binding site" evidence="7">
    <location>
        <position position="109"/>
    </location>
    <ligand>
        <name>Zn(2+)</name>
        <dbReference type="ChEBI" id="CHEBI:29105"/>
        <note>catalytic</note>
    </ligand>
</feature>
<name>A0A1I5VYL5_9BACT</name>
<dbReference type="SUPFAM" id="SSF55486">
    <property type="entry name" value="Metalloproteases ('zincins'), catalytic domain"/>
    <property type="match status" value="1"/>
</dbReference>